<dbReference type="PROSITE" id="PS50006">
    <property type="entry name" value="FHA_DOMAIN"/>
    <property type="match status" value="1"/>
</dbReference>
<dbReference type="EMBL" id="BJTZ01000001">
    <property type="protein sequence ID" value="GEK12063.1"/>
    <property type="molecule type" value="Genomic_DNA"/>
</dbReference>
<dbReference type="Pfam" id="PF20232">
    <property type="entry name" value="T6SS_FHA_C"/>
    <property type="match status" value="1"/>
</dbReference>
<evidence type="ECO:0000259" key="1">
    <source>
        <dbReference type="PROSITE" id="PS50006"/>
    </source>
</evidence>
<dbReference type="InterPro" id="IPR008984">
    <property type="entry name" value="SMAD_FHA_dom_sf"/>
</dbReference>
<dbReference type="AlphaFoldDB" id="A0A510UBZ5"/>
<dbReference type="Pfam" id="PF00498">
    <property type="entry name" value="FHA"/>
    <property type="match status" value="1"/>
</dbReference>
<dbReference type="SUPFAM" id="SSF49879">
    <property type="entry name" value="SMAD/FHA domain"/>
    <property type="match status" value="1"/>
</dbReference>
<reference evidence="2 3" key="1">
    <citation type="submission" date="2019-07" db="EMBL/GenBank/DDBJ databases">
        <title>Whole genome shotgun sequence of Aliivibrio fischeri NBRC 101058.</title>
        <authorList>
            <person name="Hosoyama A."/>
            <person name="Uohara A."/>
            <person name="Ohji S."/>
            <person name="Ichikawa N."/>
        </authorList>
    </citation>
    <scope>NUCLEOTIDE SEQUENCE [LARGE SCALE GENOMIC DNA]</scope>
    <source>
        <strain evidence="2 3">NBRC 101058</strain>
    </source>
</reference>
<dbReference type="RefSeq" id="WP_146860550.1">
    <property type="nucleotide sequence ID" value="NZ_BJTZ01000001.1"/>
</dbReference>
<dbReference type="InterPro" id="IPR046883">
    <property type="entry name" value="T6SS_FHA_C"/>
</dbReference>
<dbReference type="Proteomes" id="UP000321787">
    <property type="component" value="Unassembled WGS sequence"/>
</dbReference>
<sequence>MHLNQLTLFITKSPEEYTGSKHIEMPESGGSLGRNPSNTVSLVDHNRFISGSHCLISIYGDTYYLSDVSTNGTLVNGNKLLKNQPISLYDGDTIVLGRYEISVGLEKLSNSVNIAADISEETDSTDPLVNLAEYTPDEEKDKGNIADLFKETRIDKVDSSDPVAHLNFITQTNNDDHLLHGNEKKQEQKIKEPIHTRQLLDDSDSVHSEFDVPNLIPEDWFSNDFTDTSIPPVQVNEPIATHSEPESMMHSFIDSTPETIISSASEISSVTEQLAWEDVTQTIQPSVSTTEPKSDEFFIAPSTSMDVYPSQSIETSFNSKMSDDAASAFYKGLGMSASQIEQTDEQFFQQMGNCLRLCINNLQKELSELKAIKNNEQDDSMTNIVELMLSLNHQQLLSPNELIEQILDELDSHKLNMTNATNDVINNKLLMLHPEKFAQDVRSQSRFKASSKLWKEYIEFYQNHNNEKIDISSSVVQQKIKEQYTKRLKA</sequence>
<dbReference type="InterPro" id="IPR000253">
    <property type="entry name" value="FHA_dom"/>
</dbReference>
<dbReference type="Gene3D" id="2.60.200.20">
    <property type="match status" value="1"/>
</dbReference>
<dbReference type="InterPro" id="IPR017735">
    <property type="entry name" value="T6SS_FHA"/>
</dbReference>
<protein>
    <submittedName>
        <fullName evidence="2">FHA domain-containing protein</fullName>
    </submittedName>
</protein>
<name>A0A510UBZ5_ALIFS</name>
<comment type="caution">
    <text evidence="2">The sequence shown here is derived from an EMBL/GenBank/DDBJ whole genome shotgun (WGS) entry which is preliminary data.</text>
</comment>
<dbReference type="SMART" id="SM00240">
    <property type="entry name" value="FHA"/>
    <property type="match status" value="1"/>
</dbReference>
<accession>A0A510UBZ5</accession>
<gene>
    <name evidence="2" type="ORF">AFI02nite_00990</name>
</gene>
<feature type="domain" description="FHA" evidence="1">
    <location>
        <begin position="30"/>
        <end position="80"/>
    </location>
</feature>
<evidence type="ECO:0000313" key="3">
    <source>
        <dbReference type="Proteomes" id="UP000321787"/>
    </source>
</evidence>
<proteinExistence type="predicted"/>
<dbReference type="CDD" id="cd00060">
    <property type="entry name" value="FHA"/>
    <property type="match status" value="1"/>
</dbReference>
<evidence type="ECO:0000313" key="2">
    <source>
        <dbReference type="EMBL" id="GEK12063.1"/>
    </source>
</evidence>
<organism evidence="2 3">
    <name type="scientific">Aliivibrio fischeri</name>
    <name type="common">Vibrio fischeri</name>
    <dbReference type="NCBI Taxonomy" id="668"/>
    <lineage>
        <taxon>Bacteria</taxon>
        <taxon>Pseudomonadati</taxon>
        <taxon>Pseudomonadota</taxon>
        <taxon>Gammaproteobacteria</taxon>
        <taxon>Vibrionales</taxon>
        <taxon>Vibrionaceae</taxon>
        <taxon>Aliivibrio</taxon>
    </lineage>
</organism>
<dbReference type="NCBIfam" id="TIGR03354">
    <property type="entry name" value="VI_FHA"/>
    <property type="match status" value="1"/>
</dbReference>